<feature type="transmembrane region" description="Helical" evidence="5">
    <location>
        <begin position="66"/>
        <end position="91"/>
    </location>
</feature>
<dbReference type="GO" id="GO:0016020">
    <property type="term" value="C:membrane"/>
    <property type="evidence" value="ECO:0007669"/>
    <property type="project" value="TreeGrafter"/>
</dbReference>
<evidence type="ECO:0000256" key="3">
    <source>
        <dbReference type="ARBA" id="ARBA00022989"/>
    </source>
</evidence>
<evidence type="ECO:0000313" key="7">
    <source>
        <dbReference type="Proteomes" id="UP000566819"/>
    </source>
</evidence>
<organism evidence="6 7">
    <name type="scientific">Cudoniella acicularis</name>
    <dbReference type="NCBI Taxonomy" id="354080"/>
    <lineage>
        <taxon>Eukaryota</taxon>
        <taxon>Fungi</taxon>
        <taxon>Dikarya</taxon>
        <taxon>Ascomycota</taxon>
        <taxon>Pezizomycotina</taxon>
        <taxon>Leotiomycetes</taxon>
        <taxon>Helotiales</taxon>
        <taxon>Tricladiaceae</taxon>
        <taxon>Cudoniella</taxon>
    </lineage>
</organism>
<dbReference type="EMBL" id="JAAMPI010001298">
    <property type="protein sequence ID" value="KAF4625771.1"/>
    <property type="molecule type" value="Genomic_DNA"/>
</dbReference>
<feature type="transmembrane region" description="Helical" evidence="5">
    <location>
        <begin position="340"/>
        <end position="358"/>
    </location>
</feature>
<sequence>MTNDNSYGRRRDGRSSETSYTVAIELTLRGSDVEQVMNVESADSTSQTTPADQTNLPPVPRLRLKLFSAGFSFFAAGANDGCLGSLIPYMLTSYHSGTSFIALLYVATFLGWAIAAATNTHLPQYLKLGTLLTVGATLQLISQSIRAFHPPLALFTTTFFLTGLGQAYQDSHSNTFVSGVRGSHRWLGFIHASYGLGLLISPFVATAVATVESWNWNFFYIFLVGIGVANLSLVLVAFRDSVKFTSPASESGDPVNRNKEAWADLKAILKLKNLWILSFFFFFHLGVATTASGWIVEYLVQTRHESLHQMGYVPSGFYGGLCLGRLALAESTHRWGERRMLMIYSVLCFGLQMIFWLVPNTISRNLGFREVVSKKGLVFLVAQAGAAIFPSLIGLIASKVGVSVLPPIVVGLIVAMAVMWAFVPNVVDERSE</sequence>
<keyword evidence="7" id="KW-1185">Reference proteome</keyword>
<dbReference type="SUPFAM" id="SSF103473">
    <property type="entry name" value="MFS general substrate transporter"/>
    <property type="match status" value="1"/>
</dbReference>
<dbReference type="OrthoDB" id="413079at2759"/>
<dbReference type="InterPro" id="IPR036259">
    <property type="entry name" value="MFS_trans_sf"/>
</dbReference>
<accession>A0A8H4RAI4</accession>
<reference evidence="6 7" key="1">
    <citation type="submission" date="2020-03" db="EMBL/GenBank/DDBJ databases">
        <title>Draft Genome Sequence of Cudoniella acicularis.</title>
        <authorList>
            <person name="Buettner E."/>
            <person name="Kellner H."/>
        </authorList>
    </citation>
    <scope>NUCLEOTIDE SEQUENCE [LARGE SCALE GENOMIC DNA]</scope>
    <source>
        <strain evidence="6 7">DSM 108380</strain>
    </source>
</reference>
<dbReference type="GO" id="GO:0022857">
    <property type="term" value="F:transmembrane transporter activity"/>
    <property type="evidence" value="ECO:0007669"/>
    <property type="project" value="InterPro"/>
</dbReference>
<proteinExistence type="predicted"/>
<evidence type="ECO:0000256" key="1">
    <source>
        <dbReference type="ARBA" id="ARBA00004141"/>
    </source>
</evidence>
<feature type="transmembrane region" description="Helical" evidence="5">
    <location>
        <begin position="307"/>
        <end position="328"/>
    </location>
</feature>
<keyword evidence="2 5" id="KW-0812">Transmembrane</keyword>
<evidence type="ECO:0008006" key="8">
    <source>
        <dbReference type="Google" id="ProtNLM"/>
    </source>
</evidence>
<evidence type="ECO:0000256" key="4">
    <source>
        <dbReference type="ARBA" id="ARBA00023136"/>
    </source>
</evidence>
<dbReference type="Gene3D" id="1.20.1250.20">
    <property type="entry name" value="MFS general substrate transporter like domains"/>
    <property type="match status" value="1"/>
</dbReference>
<gene>
    <name evidence="6" type="ORF">G7Y89_g12390</name>
</gene>
<protein>
    <recommendedName>
        <fullName evidence="8">Major facilitator superfamily (MFS) profile domain-containing protein</fullName>
    </recommendedName>
</protein>
<dbReference type="Proteomes" id="UP000566819">
    <property type="component" value="Unassembled WGS sequence"/>
</dbReference>
<dbReference type="GO" id="GO:0012505">
    <property type="term" value="C:endomembrane system"/>
    <property type="evidence" value="ECO:0007669"/>
    <property type="project" value="UniProtKB-SubCell"/>
</dbReference>
<feature type="transmembrane region" description="Helical" evidence="5">
    <location>
        <begin position="404"/>
        <end position="423"/>
    </location>
</feature>
<dbReference type="PANTHER" id="PTHR23514">
    <property type="entry name" value="BYPASS OF STOP CODON PROTEIN 6"/>
    <property type="match status" value="1"/>
</dbReference>
<evidence type="ECO:0000256" key="5">
    <source>
        <dbReference type="SAM" id="Phobius"/>
    </source>
</evidence>
<feature type="transmembrane region" description="Helical" evidence="5">
    <location>
        <begin position="378"/>
        <end position="397"/>
    </location>
</feature>
<feature type="transmembrane region" description="Helical" evidence="5">
    <location>
        <begin position="189"/>
        <end position="211"/>
    </location>
</feature>
<feature type="transmembrane region" description="Helical" evidence="5">
    <location>
        <begin position="97"/>
        <end position="118"/>
    </location>
</feature>
<dbReference type="Pfam" id="PF07690">
    <property type="entry name" value="MFS_1"/>
    <property type="match status" value="1"/>
</dbReference>
<feature type="transmembrane region" description="Helical" evidence="5">
    <location>
        <begin position="217"/>
        <end position="238"/>
    </location>
</feature>
<keyword evidence="3 5" id="KW-1133">Transmembrane helix</keyword>
<evidence type="ECO:0000256" key="2">
    <source>
        <dbReference type="ARBA" id="ARBA00022692"/>
    </source>
</evidence>
<evidence type="ECO:0000313" key="6">
    <source>
        <dbReference type="EMBL" id="KAF4625771.1"/>
    </source>
</evidence>
<feature type="transmembrane region" description="Helical" evidence="5">
    <location>
        <begin position="274"/>
        <end position="295"/>
    </location>
</feature>
<comment type="subcellular location">
    <subcellularLocation>
        <location evidence="1">Membrane</location>
        <topology evidence="1">Multi-pass membrane protein</topology>
    </subcellularLocation>
</comment>
<name>A0A8H4RAI4_9HELO</name>
<dbReference type="InterPro" id="IPR011701">
    <property type="entry name" value="MFS"/>
</dbReference>
<dbReference type="PANTHER" id="PTHR23514:SF16">
    <property type="entry name" value="TRANSPORTER, PUTATIVE (AFU_ORTHOLOGUE AFUA_2G17270)-RELATED"/>
    <property type="match status" value="1"/>
</dbReference>
<dbReference type="AlphaFoldDB" id="A0A8H4RAI4"/>
<keyword evidence="4 5" id="KW-0472">Membrane</keyword>
<comment type="caution">
    <text evidence="6">The sequence shown here is derived from an EMBL/GenBank/DDBJ whole genome shotgun (WGS) entry which is preliminary data.</text>
</comment>
<dbReference type="InterPro" id="IPR051788">
    <property type="entry name" value="MFS_Transporter"/>
</dbReference>